<comment type="caution">
    <text evidence="5">The sequence shown here is derived from an EMBL/GenBank/DDBJ whole genome shotgun (WGS) entry which is preliminary data.</text>
</comment>
<evidence type="ECO:0000259" key="3">
    <source>
        <dbReference type="Pfam" id="PF23080"/>
    </source>
</evidence>
<dbReference type="AlphaFoldDB" id="A0A834T0D0"/>
<organism evidence="5 6">
    <name type="scientific">Senna tora</name>
    <dbReference type="NCBI Taxonomy" id="362788"/>
    <lineage>
        <taxon>Eukaryota</taxon>
        <taxon>Viridiplantae</taxon>
        <taxon>Streptophyta</taxon>
        <taxon>Embryophyta</taxon>
        <taxon>Tracheophyta</taxon>
        <taxon>Spermatophyta</taxon>
        <taxon>Magnoliopsida</taxon>
        <taxon>eudicotyledons</taxon>
        <taxon>Gunneridae</taxon>
        <taxon>Pentapetalae</taxon>
        <taxon>rosids</taxon>
        <taxon>fabids</taxon>
        <taxon>Fabales</taxon>
        <taxon>Fabaceae</taxon>
        <taxon>Caesalpinioideae</taxon>
        <taxon>Cassia clade</taxon>
        <taxon>Senna</taxon>
    </lineage>
</organism>
<feature type="coiled-coil region" evidence="1">
    <location>
        <begin position="13"/>
        <end position="40"/>
    </location>
</feature>
<dbReference type="GO" id="GO:0005886">
    <property type="term" value="C:plasma membrane"/>
    <property type="evidence" value="ECO:0007669"/>
    <property type="project" value="TreeGrafter"/>
</dbReference>
<evidence type="ECO:0000256" key="2">
    <source>
        <dbReference type="SAM" id="MobiDB-lite"/>
    </source>
</evidence>
<feature type="domain" description="AIR9-like A9" evidence="4">
    <location>
        <begin position="200"/>
        <end position="282"/>
    </location>
</feature>
<keyword evidence="1" id="KW-0175">Coiled coil</keyword>
<feature type="domain" description="DUF7046" evidence="3">
    <location>
        <begin position="317"/>
        <end position="397"/>
    </location>
</feature>
<dbReference type="PANTHER" id="PTHR31149">
    <property type="entry name" value="EXPRESSED PROTEIN"/>
    <property type="match status" value="1"/>
</dbReference>
<dbReference type="Pfam" id="PF23080">
    <property type="entry name" value="DUF7046"/>
    <property type="match status" value="1"/>
</dbReference>
<sequence length="465" mass="51697">MAEINNSTSTQMKQDLAIRIREHEDEITRLRNRLADYSTKDAQEERSMFVSSMMNLLGEYSLQPSSQDALSIVSKVKVLFKHLQQQLIRIENKDGLELVPQPGTDRDGSGYGGNDGVAVNDLAADEWERRPARTNLTRGGPAKSVIKQGEEKTRKEVKFREPGRTGEVVDDPRADGNHQNGEQTSAQESSDADDDPLPAIEDLQILGEAVPGREVQACGYSINGTTICNFEWVRHLEDGSLNYIEGAVQPTYLVTADDVDTYLAIEVLPLDDRNRKGEPVKVFANEKKKIACDPAVLSYIEKTLYSGHASYEVSLSTGYLDIWEPATLAIKREGYSIKCSGPRGVVVAEKFSPAINVMIPYGRVSEFVIICSSGVELLLRAENKSTDIHTLADPIRNAEKRYLQLGSESQLGKPLAVKIPSGQWVWPCECDEIGIFPLSRYNCAHLEMVHPKGWGEKKRKEGFIL</sequence>
<evidence type="ECO:0000313" key="6">
    <source>
        <dbReference type="Proteomes" id="UP000634136"/>
    </source>
</evidence>
<evidence type="ECO:0000256" key="1">
    <source>
        <dbReference type="SAM" id="Coils"/>
    </source>
</evidence>
<feature type="compositionally biased region" description="Basic and acidic residues" evidence="2">
    <location>
        <begin position="148"/>
        <end position="164"/>
    </location>
</feature>
<dbReference type="InterPro" id="IPR055474">
    <property type="entry name" value="DUF7046"/>
</dbReference>
<dbReference type="OrthoDB" id="1937889at2759"/>
<gene>
    <name evidence="5" type="ORF">G2W53_034346</name>
</gene>
<proteinExistence type="predicted"/>
<dbReference type="Gene3D" id="2.60.40.2700">
    <property type="match status" value="1"/>
</dbReference>
<keyword evidence="6" id="KW-1185">Reference proteome</keyword>
<protein>
    <submittedName>
        <fullName evidence="5">Uncharacterized protein</fullName>
    </submittedName>
</protein>
<feature type="compositionally biased region" description="Polar residues" evidence="2">
    <location>
        <begin position="177"/>
        <end position="189"/>
    </location>
</feature>
<dbReference type="EMBL" id="JAAIUW010000010">
    <property type="protein sequence ID" value="KAF7813370.1"/>
    <property type="molecule type" value="Genomic_DNA"/>
</dbReference>
<dbReference type="InterPro" id="IPR056284">
    <property type="entry name" value="AIR9-like_A9"/>
</dbReference>
<evidence type="ECO:0000259" key="4">
    <source>
        <dbReference type="Pfam" id="PF23197"/>
    </source>
</evidence>
<evidence type="ECO:0000313" key="5">
    <source>
        <dbReference type="EMBL" id="KAF7813370.1"/>
    </source>
</evidence>
<feature type="region of interest" description="Disordered" evidence="2">
    <location>
        <begin position="123"/>
        <end position="197"/>
    </location>
</feature>
<dbReference type="Pfam" id="PF23197">
    <property type="entry name" value="IG_AIR9"/>
    <property type="match status" value="1"/>
</dbReference>
<reference evidence="5" key="1">
    <citation type="submission" date="2020-09" db="EMBL/GenBank/DDBJ databases">
        <title>Genome-Enabled Discovery of Anthraquinone Biosynthesis in Senna tora.</title>
        <authorList>
            <person name="Kang S.-H."/>
            <person name="Pandey R.P."/>
            <person name="Lee C.-M."/>
            <person name="Sim J.-S."/>
            <person name="Jeong J.-T."/>
            <person name="Choi B.-S."/>
            <person name="Jung M."/>
            <person name="Ginzburg D."/>
            <person name="Zhao K."/>
            <person name="Won S.Y."/>
            <person name="Oh T.-J."/>
            <person name="Yu Y."/>
            <person name="Kim N.-H."/>
            <person name="Lee O.R."/>
            <person name="Lee T.-H."/>
            <person name="Bashyal P."/>
            <person name="Kim T.-S."/>
            <person name="Lee W.-H."/>
            <person name="Kawkins C."/>
            <person name="Kim C.-K."/>
            <person name="Kim J.S."/>
            <person name="Ahn B.O."/>
            <person name="Rhee S.Y."/>
            <person name="Sohng J.K."/>
        </authorList>
    </citation>
    <scope>NUCLEOTIDE SEQUENCE</scope>
    <source>
        <tissue evidence="5">Leaf</tissue>
    </source>
</reference>
<name>A0A834T0D0_9FABA</name>
<accession>A0A834T0D0</accession>
<dbReference type="PANTHER" id="PTHR31149:SF10">
    <property type="entry name" value="OS05G0100900 PROTEIN"/>
    <property type="match status" value="1"/>
</dbReference>
<dbReference type="FunFam" id="2.60.40.2700:FF:000001">
    <property type="entry name" value="Transmembrane protein"/>
    <property type="match status" value="1"/>
</dbReference>
<dbReference type="Proteomes" id="UP000634136">
    <property type="component" value="Unassembled WGS sequence"/>
</dbReference>